<evidence type="ECO:0000256" key="8">
    <source>
        <dbReference type="ARBA" id="ARBA00022989"/>
    </source>
</evidence>
<dbReference type="PANTHER" id="PTHR48040">
    <property type="entry name" value="PLEIOTROPIC DRUG RESISTANCE PROTEIN 1-LIKE ISOFORM X1"/>
    <property type="match status" value="1"/>
</dbReference>
<gene>
    <name evidence="13" type="ORF">KC19_5G197200</name>
</gene>
<feature type="transmembrane region" description="Helical" evidence="11">
    <location>
        <begin position="1413"/>
        <end position="1433"/>
    </location>
</feature>
<evidence type="ECO:0000256" key="4">
    <source>
        <dbReference type="ARBA" id="ARBA00022692"/>
    </source>
</evidence>
<dbReference type="Pfam" id="PF14510">
    <property type="entry name" value="ABC_trans_N"/>
    <property type="match status" value="1"/>
</dbReference>
<dbReference type="Gene3D" id="3.40.50.300">
    <property type="entry name" value="P-loop containing nucleotide triphosphate hydrolases"/>
    <property type="match status" value="2"/>
</dbReference>
<sequence length="1527" mass="172232">MTDRLGEMPDLSNWGSARGSSFRRSGSLRSLSGVLGSDHHNVFGSARMSDRGDEMDDEEALRWAAMERLPTVRRMRTAMIHRSPGKVDHVDVAKIGPLERQLLIDNLLKVIEEDNEIFLLKLRKRIDNVGIELPTIEVRYENLSVDADCYVGSRALPTLWNSARNFAEQCLQTIRISTTKKTVLNILNNVNGIIKPQRMTLLLGPPGSGKTTLLLALAGKLDKDLHVKGTVTYNGHNLDEFVPQKTAVYISQNDLHVAQMTVRETLDFSARCQGTGTRYELLSELARREKQAGIFPEADVDLFMKATALSGVESSLATDYTLKILGLDVCADTLVGDNMRRGISGGQKKRVTTGEMIVGPTRAMFMDEISTGLDSSTTFQIVKSLRQFAHVMSSTVLMSLLQPAPETFELFDDIILLSEGQIVYHGPREHVLEFFEECGFRCPDRKGVADFLQEVTSKKDQEQYWMDKRRPYHYVSVTDFEEKFKRFHVGVAQKLELAHPYPKHRSHRAALTHEKYTVTKKEIFKATFAKEVLLMKRDAFVYIFKTSQLAIMAAVSMTVFFRSKLHQETVADGTIYLGSLFFTVVCIMFNGFGELSMTIFRLPVFFKQRDLLFYPAWAFSLPSFVLSIPMSAVESSIWTFMTYYVTGYAPEASRFFKQLLLLFSVHQMSSGLFRLIGAVCKTIIMAYTGGSFLLLIIFMLGGFIIPRPDIKSWWIWGYWISPLAYAENAISINEMLAPRWSKFVPGKNHTLGELVLMNRGIFTESYWYWISVGALFGFAILFNIGFTIALDWMRPLGKPQAVISEEALAERNEKLNRSRGISEFTNGTTSSIYSGKFKSREEMARAEDIGGRNSSSQHWLSLATQRSGGTNALSKSTIEMKNRDHFVALDEAEAALGNALEATLEVAGFERKRGMILPFQPLSISFDDLKYYVDMPAEMKSQGVPEDRLQLLRGVTGAFRPGVLTALVGVSGAGKTTLMDVLAGRKTGGYIEGDIRINGYPKNQETFARIAGYCEQVDIHSPQVTVRESLIYSAWLRLSSDCTPAMKMKFVEEVMELVELKPLQDALVGLPGVTGLSTEQRKRLTIAVELVANPSIIFMDEPTSGLDARAAAIVMRTVRNTVDTGRTVVCTIHQPSIDIFEAFDELLLMKRGGQVIYMGPLGPRSHKLVEYFEAVPGVPMIKEGHNPATWMLEVSSVAMESQLEVDFAEVYQASSLFMRNKELVTQLKSPIPGTSDLHFPTKYSQPFKTQLTSCLWKQKLTYWRTPDYNCVRFCFSAVAAVLFGTIFWNLGQKTANSQDLFTVMGAMYGAVLFLGINNCGTVQPMVGIERTVFYRERAAGMYSAIPYALAQVLIEIPYVMVQTLVYALITYSMINFEWTFLKFFWYSYFMFLMFISFTYYGMMMVALTPNTEIASIVASFFYSFFNLFSGFLIPKPKIPIWWAWYYWACPVAWTIYGLIVSQFGDVGSNIIVLGDESNVQSVEQFIKSYFGFRHDFLPVVSLMMAIFPVLFASVFIFGIKFLNFQHR</sequence>
<dbReference type="Pfam" id="PF08370">
    <property type="entry name" value="PDR_assoc"/>
    <property type="match status" value="1"/>
</dbReference>
<dbReference type="PANTHER" id="PTHR48040:SF28">
    <property type="entry name" value="ABC TRANSPORTER G FAMILY MEMBER 39-LIKE"/>
    <property type="match status" value="1"/>
</dbReference>
<dbReference type="GO" id="GO:0016020">
    <property type="term" value="C:membrane"/>
    <property type="evidence" value="ECO:0007669"/>
    <property type="project" value="UniProtKB-SubCell"/>
</dbReference>
<feature type="domain" description="ABC transporter" evidence="12">
    <location>
        <begin position="924"/>
        <end position="1177"/>
    </location>
</feature>
<dbReference type="GO" id="GO:0016887">
    <property type="term" value="F:ATP hydrolysis activity"/>
    <property type="evidence" value="ECO:0007669"/>
    <property type="project" value="InterPro"/>
</dbReference>
<dbReference type="SUPFAM" id="SSF52540">
    <property type="entry name" value="P-loop containing nucleoside triphosphate hydrolases"/>
    <property type="match status" value="2"/>
</dbReference>
<keyword evidence="7" id="KW-0067">ATP-binding</keyword>
<comment type="caution">
    <text evidence="13">The sequence shown here is derived from an EMBL/GenBank/DDBJ whole genome shotgun (WGS) entry which is preliminary data.</text>
</comment>
<feature type="transmembrane region" description="Helical" evidence="11">
    <location>
        <begin position="612"/>
        <end position="638"/>
    </location>
</feature>
<feature type="transmembrane region" description="Helical" evidence="11">
    <location>
        <begin position="1496"/>
        <end position="1519"/>
    </location>
</feature>
<protein>
    <recommendedName>
        <fullName evidence="12">ABC transporter domain-containing protein</fullName>
    </recommendedName>
</protein>
<evidence type="ECO:0000313" key="13">
    <source>
        <dbReference type="EMBL" id="KAG0577997.1"/>
    </source>
</evidence>
<dbReference type="FunFam" id="3.40.50.300:FF:000179">
    <property type="entry name" value="ABC transporter G family member 34"/>
    <property type="match status" value="1"/>
</dbReference>
<evidence type="ECO:0000256" key="5">
    <source>
        <dbReference type="ARBA" id="ARBA00022737"/>
    </source>
</evidence>
<dbReference type="FunFam" id="3.40.50.300:FF:000059">
    <property type="entry name" value="ABC transporter G family member 40"/>
    <property type="match status" value="1"/>
</dbReference>
<evidence type="ECO:0000256" key="7">
    <source>
        <dbReference type="ARBA" id="ARBA00022840"/>
    </source>
</evidence>
<dbReference type="SMART" id="SM00382">
    <property type="entry name" value="AAA"/>
    <property type="match status" value="2"/>
</dbReference>
<evidence type="ECO:0000256" key="10">
    <source>
        <dbReference type="SAM" id="MobiDB-lite"/>
    </source>
</evidence>
<dbReference type="InterPro" id="IPR027417">
    <property type="entry name" value="P-loop_NTPase"/>
</dbReference>
<evidence type="ECO:0000256" key="1">
    <source>
        <dbReference type="ARBA" id="ARBA00004141"/>
    </source>
</evidence>
<keyword evidence="8 11" id="KW-1133">Transmembrane helix</keyword>
<name>A0A8T0I4L4_CERPU</name>
<keyword evidence="14" id="KW-1185">Reference proteome</keyword>
<organism evidence="13 14">
    <name type="scientific">Ceratodon purpureus</name>
    <name type="common">Fire moss</name>
    <name type="synonym">Dicranum purpureum</name>
    <dbReference type="NCBI Taxonomy" id="3225"/>
    <lineage>
        <taxon>Eukaryota</taxon>
        <taxon>Viridiplantae</taxon>
        <taxon>Streptophyta</taxon>
        <taxon>Embryophyta</taxon>
        <taxon>Bryophyta</taxon>
        <taxon>Bryophytina</taxon>
        <taxon>Bryopsida</taxon>
        <taxon>Dicranidae</taxon>
        <taxon>Pseudoditrichales</taxon>
        <taxon>Ditrichaceae</taxon>
        <taxon>Ceratodon</taxon>
    </lineage>
</organism>
<dbReference type="InterPro" id="IPR013525">
    <property type="entry name" value="ABC2_TM"/>
</dbReference>
<keyword evidence="3" id="KW-0813">Transport</keyword>
<dbReference type="GO" id="GO:0005524">
    <property type="term" value="F:ATP binding"/>
    <property type="evidence" value="ECO:0007669"/>
    <property type="project" value="UniProtKB-KW"/>
</dbReference>
<dbReference type="Proteomes" id="UP000822688">
    <property type="component" value="Chromosome 5"/>
</dbReference>
<dbReference type="CDD" id="cd03233">
    <property type="entry name" value="ABCG_PDR_domain1"/>
    <property type="match status" value="1"/>
</dbReference>
<comment type="subcellular location">
    <subcellularLocation>
        <location evidence="1">Membrane</location>
        <topology evidence="1">Multi-pass membrane protein</topology>
    </subcellularLocation>
</comment>
<dbReference type="InterPro" id="IPR043926">
    <property type="entry name" value="ABCG_dom"/>
</dbReference>
<keyword evidence="5" id="KW-0677">Repeat</keyword>
<evidence type="ECO:0000256" key="11">
    <source>
        <dbReference type="SAM" id="Phobius"/>
    </source>
</evidence>
<dbReference type="InterPro" id="IPR029481">
    <property type="entry name" value="ABC_trans_N"/>
</dbReference>
<evidence type="ECO:0000313" key="14">
    <source>
        <dbReference type="Proteomes" id="UP000822688"/>
    </source>
</evidence>
<feature type="transmembrane region" description="Helical" evidence="11">
    <location>
        <begin position="766"/>
        <end position="790"/>
    </location>
</feature>
<dbReference type="CDD" id="cd03232">
    <property type="entry name" value="ABCG_PDR_domain2"/>
    <property type="match status" value="1"/>
</dbReference>
<feature type="transmembrane region" description="Helical" evidence="11">
    <location>
        <begin position="684"/>
        <end position="705"/>
    </location>
</feature>
<keyword evidence="4 11" id="KW-0812">Transmembrane</keyword>
<dbReference type="Pfam" id="PF01061">
    <property type="entry name" value="ABC2_membrane"/>
    <property type="match status" value="2"/>
</dbReference>
<dbReference type="Pfam" id="PF00005">
    <property type="entry name" value="ABC_tran"/>
    <property type="match status" value="2"/>
</dbReference>
<dbReference type="InterPro" id="IPR003439">
    <property type="entry name" value="ABC_transporter-like_ATP-bd"/>
</dbReference>
<keyword evidence="9 11" id="KW-0472">Membrane</keyword>
<dbReference type="GO" id="GO:0140359">
    <property type="term" value="F:ABC-type transporter activity"/>
    <property type="evidence" value="ECO:0007669"/>
    <property type="project" value="InterPro"/>
</dbReference>
<comment type="similarity">
    <text evidence="2">Belongs to the ABC transporter superfamily. ABCG family. PDR (TC 3.A.1.205) subfamily.</text>
</comment>
<evidence type="ECO:0000256" key="2">
    <source>
        <dbReference type="ARBA" id="ARBA00006012"/>
    </source>
</evidence>
<feature type="domain" description="ABC transporter" evidence="12">
    <location>
        <begin position="171"/>
        <end position="444"/>
    </location>
</feature>
<dbReference type="EMBL" id="CM026425">
    <property type="protein sequence ID" value="KAG0577997.1"/>
    <property type="molecule type" value="Genomic_DNA"/>
</dbReference>
<dbReference type="Pfam" id="PF19055">
    <property type="entry name" value="ABC2_membrane_7"/>
    <property type="match status" value="1"/>
</dbReference>
<feature type="region of interest" description="Disordered" evidence="10">
    <location>
        <begin position="1"/>
        <end position="22"/>
    </location>
</feature>
<proteinExistence type="inferred from homology"/>
<accession>A0A8T0I4L4</accession>
<evidence type="ECO:0000259" key="12">
    <source>
        <dbReference type="PROSITE" id="PS50893"/>
    </source>
</evidence>
<dbReference type="InterPro" id="IPR034003">
    <property type="entry name" value="ABCG_PDR_2"/>
</dbReference>
<feature type="transmembrane region" description="Helical" evidence="11">
    <location>
        <begin position="1300"/>
        <end position="1320"/>
    </location>
</feature>
<feature type="transmembrane region" description="Helical" evidence="11">
    <location>
        <begin position="1269"/>
        <end position="1288"/>
    </location>
</feature>
<evidence type="ECO:0000256" key="9">
    <source>
        <dbReference type="ARBA" id="ARBA00023136"/>
    </source>
</evidence>
<feature type="transmembrane region" description="Helical" evidence="11">
    <location>
        <begin position="539"/>
        <end position="561"/>
    </location>
</feature>
<dbReference type="PROSITE" id="PS50893">
    <property type="entry name" value="ABC_TRANSPORTER_2"/>
    <property type="match status" value="2"/>
</dbReference>
<keyword evidence="6" id="KW-0547">Nucleotide-binding</keyword>
<feature type="transmembrane region" description="Helical" evidence="11">
    <location>
        <begin position="573"/>
        <end position="592"/>
    </location>
</feature>
<evidence type="ECO:0000256" key="3">
    <source>
        <dbReference type="ARBA" id="ARBA00022448"/>
    </source>
</evidence>
<dbReference type="InterPro" id="IPR034001">
    <property type="entry name" value="ABCG_PDR_1"/>
</dbReference>
<evidence type="ECO:0000256" key="6">
    <source>
        <dbReference type="ARBA" id="ARBA00022741"/>
    </source>
</evidence>
<reference evidence="13" key="1">
    <citation type="submission" date="2020-06" db="EMBL/GenBank/DDBJ databases">
        <title>WGS assembly of Ceratodon purpureus strain R40.</title>
        <authorList>
            <person name="Carey S.B."/>
            <person name="Jenkins J."/>
            <person name="Shu S."/>
            <person name="Lovell J.T."/>
            <person name="Sreedasyam A."/>
            <person name="Maumus F."/>
            <person name="Tiley G.P."/>
            <person name="Fernandez-Pozo N."/>
            <person name="Barry K."/>
            <person name="Chen C."/>
            <person name="Wang M."/>
            <person name="Lipzen A."/>
            <person name="Daum C."/>
            <person name="Saski C.A."/>
            <person name="Payton A.C."/>
            <person name="Mcbreen J.C."/>
            <person name="Conrad R.E."/>
            <person name="Kollar L.M."/>
            <person name="Olsson S."/>
            <person name="Huttunen S."/>
            <person name="Landis J.B."/>
            <person name="Wickett N.J."/>
            <person name="Johnson M.G."/>
            <person name="Rensing S.A."/>
            <person name="Grimwood J."/>
            <person name="Schmutz J."/>
            <person name="Mcdaniel S.F."/>
        </authorList>
    </citation>
    <scope>NUCLEOTIDE SEQUENCE</scope>
    <source>
        <strain evidence="13">R40</strain>
    </source>
</reference>
<dbReference type="InterPro" id="IPR013581">
    <property type="entry name" value="PDR_assoc"/>
</dbReference>
<dbReference type="InterPro" id="IPR003593">
    <property type="entry name" value="AAA+_ATPase"/>
</dbReference>
<feature type="transmembrane region" description="Helical" evidence="11">
    <location>
        <begin position="1440"/>
        <end position="1459"/>
    </location>
</feature>
<feature type="transmembrane region" description="Helical" evidence="11">
    <location>
        <begin position="1383"/>
        <end position="1407"/>
    </location>
</feature>